<evidence type="ECO:0000313" key="3">
    <source>
        <dbReference type="Proteomes" id="UP000027002"/>
    </source>
</evidence>
<keyword evidence="3" id="KW-1185">Reference proteome</keyword>
<feature type="region of interest" description="Disordered" evidence="1">
    <location>
        <begin position="40"/>
        <end position="87"/>
    </location>
</feature>
<gene>
    <name evidence="2" type="ORF">UV8b_04891</name>
</gene>
<sequence length="756" mass="83510">MTEATQDASLGKPTQDSLVTTDAAAVKPFKERRSNLPAASLYASTVSPTTPRPTSHTRQYSSSMILSGSRLDHSPGPGPASSTDTTSAEPLHQIVQSFVPHISVYASDDTESLISAKGFQHGLWELLRPFGERIPRKVTIRDSNGLSHTTDDFAVRFTRFGENPKPHDVSASSSRQSCATDDPGGVGDGSSSERSTLVEVDSLVERHLAFAETALPKTSLHLPDALMQGLDTEHPSPYYSLYLRRLLYQTTVAPQETFAHPVACVIAISSRSDNPIEELRKLYAETTQANKHFPPWVDNDYLRYYVLVHDDENDDITRSMGFFEQMKRHLGFHCHLLRLRCSKSAETDDDSVPLPDSDWISAGEELARIDKSERDEDLETPPQHIFESDATAIRTFVREMVTQSIVPTMERHVSVWNDQVASRRRGIAGRFMNLSRKWTGFGSSSRTSPGNHANTRDALDSLGHYHACSAEAIMRKLADYAFMLRDWKLAHSTYDLLRSDFSESKAWKYHAGASEMAAVSLLLASRAPASRLRAEPIDQMLEAAFYSYSSRCSAPLGAARCLLLGLELLRLRGGPDVDDAGGWGSRLHDSRILGPVGEALLKERLCVCYLSKRGSGGWGWGGRSRKAAFWSLLAAEAWWRQAKYIPAQRCLEATRRIYENLPRSNGIVRFQVAQEHVKSLQLELVKKLSSHHMASAKVQDDEEGAGTDVESQSFATLPSRRRSVTAGITALTTAPLGGESLGGNDASASQQALEFE</sequence>
<dbReference type="InterPro" id="IPR024420">
    <property type="entry name" value="TRAPP_III_complex_Trs85"/>
</dbReference>
<feature type="region of interest" description="Disordered" evidence="1">
    <location>
        <begin position="164"/>
        <end position="196"/>
    </location>
</feature>
<dbReference type="AlphaFoldDB" id="A0A8E5HS64"/>
<dbReference type="OrthoDB" id="203724at2759"/>
<dbReference type="Proteomes" id="UP000027002">
    <property type="component" value="Chromosome 4"/>
</dbReference>
<feature type="compositionally biased region" description="Polar residues" evidence="1">
    <location>
        <begin position="170"/>
        <end position="179"/>
    </location>
</feature>
<name>A0A8E5HS64_USTVR</name>
<dbReference type="KEGG" id="uvi:66065669"/>
<dbReference type="PANTHER" id="PTHR12975">
    <property type="entry name" value="TRANSPORT PROTEIN TRAPP"/>
    <property type="match status" value="1"/>
</dbReference>
<protein>
    <submittedName>
        <fullName evidence="2">Uncharacterized protein</fullName>
    </submittedName>
</protein>
<proteinExistence type="predicted"/>
<dbReference type="PANTHER" id="PTHR12975:SF6">
    <property type="entry name" value="TRAFFICKING PROTEIN PARTICLE COMPLEX SUBUNIT 8"/>
    <property type="match status" value="1"/>
</dbReference>
<feature type="region of interest" description="Disordered" evidence="1">
    <location>
        <begin position="695"/>
        <end position="721"/>
    </location>
</feature>
<dbReference type="Pfam" id="PF12739">
    <property type="entry name" value="TRAPPC-Trs85"/>
    <property type="match status" value="1"/>
</dbReference>
<accession>A0A8E5HS64</accession>
<feature type="compositionally biased region" description="Low complexity" evidence="1">
    <location>
        <begin position="44"/>
        <end position="57"/>
    </location>
</feature>
<dbReference type="RefSeq" id="XP_042998323.1">
    <property type="nucleotide sequence ID" value="XM_043142389.1"/>
</dbReference>
<evidence type="ECO:0000256" key="1">
    <source>
        <dbReference type="SAM" id="MobiDB-lite"/>
    </source>
</evidence>
<organism evidence="2 3">
    <name type="scientific">Ustilaginoidea virens</name>
    <name type="common">Rice false smut fungus</name>
    <name type="synonym">Villosiclava virens</name>
    <dbReference type="NCBI Taxonomy" id="1159556"/>
    <lineage>
        <taxon>Eukaryota</taxon>
        <taxon>Fungi</taxon>
        <taxon>Dikarya</taxon>
        <taxon>Ascomycota</taxon>
        <taxon>Pezizomycotina</taxon>
        <taxon>Sordariomycetes</taxon>
        <taxon>Hypocreomycetidae</taxon>
        <taxon>Hypocreales</taxon>
        <taxon>Clavicipitaceae</taxon>
        <taxon>Ustilaginoidea</taxon>
    </lineage>
</organism>
<dbReference type="EMBL" id="CP072756">
    <property type="protein sequence ID" value="QUC20650.1"/>
    <property type="molecule type" value="Genomic_DNA"/>
</dbReference>
<dbReference type="GeneID" id="66065669"/>
<feature type="region of interest" description="Disordered" evidence="1">
    <location>
        <begin position="734"/>
        <end position="756"/>
    </location>
</feature>
<feature type="compositionally biased region" description="Polar residues" evidence="1">
    <location>
        <begin position="746"/>
        <end position="756"/>
    </location>
</feature>
<evidence type="ECO:0000313" key="2">
    <source>
        <dbReference type="EMBL" id="QUC20650.1"/>
    </source>
</evidence>
<dbReference type="GO" id="GO:1990072">
    <property type="term" value="C:TRAPPIII protein complex"/>
    <property type="evidence" value="ECO:0007669"/>
    <property type="project" value="TreeGrafter"/>
</dbReference>
<reference evidence="2" key="1">
    <citation type="submission" date="2020-03" db="EMBL/GenBank/DDBJ databases">
        <title>A mixture of massive structural variations and highly conserved coding sequences in Ustilaginoidea virens genome.</title>
        <authorList>
            <person name="Zhang K."/>
            <person name="Zhao Z."/>
            <person name="Zhang Z."/>
            <person name="Li Y."/>
            <person name="Hsiang T."/>
            <person name="Sun W."/>
        </authorList>
    </citation>
    <scope>NUCLEOTIDE SEQUENCE</scope>
    <source>
        <strain evidence="2">UV-8b</strain>
    </source>
</reference>